<dbReference type="InterPro" id="IPR000719">
    <property type="entry name" value="Prot_kinase_dom"/>
</dbReference>
<evidence type="ECO:0000313" key="7">
    <source>
        <dbReference type="EMBL" id="ARD22755.1"/>
    </source>
</evidence>
<evidence type="ECO:0000256" key="3">
    <source>
        <dbReference type="ARBA" id="ARBA00022777"/>
    </source>
</evidence>
<dbReference type="SMART" id="SM00220">
    <property type="entry name" value="S_TKc"/>
    <property type="match status" value="1"/>
</dbReference>
<dbReference type="CDD" id="cd14014">
    <property type="entry name" value="STKc_PknB_like"/>
    <property type="match status" value="1"/>
</dbReference>
<organism evidence="7 8">
    <name type="scientific">Shewanella japonica</name>
    <dbReference type="NCBI Taxonomy" id="93973"/>
    <lineage>
        <taxon>Bacteria</taxon>
        <taxon>Pseudomonadati</taxon>
        <taxon>Pseudomonadota</taxon>
        <taxon>Gammaproteobacteria</taxon>
        <taxon>Alteromonadales</taxon>
        <taxon>Shewanellaceae</taxon>
        <taxon>Shewanella</taxon>
    </lineage>
</organism>
<dbReference type="PROSITE" id="PS00107">
    <property type="entry name" value="PROTEIN_KINASE_ATP"/>
    <property type="match status" value="1"/>
</dbReference>
<dbReference type="PANTHER" id="PTHR43289:SF34">
    <property type="entry name" value="SERINE_THREONINE-PROTEIN KINASE YBDM-RELATED"/>
    <property type="match status" value="1"/>
</dbReference>
<evidence type="ECO:0000313" key="8">
    <source>
        <dbReference type="Proteomes" id="UP000191820"/>
    </source>
</evidence>
<evidence type="ECO:0000256" key="1">
    <source>
        <dbReference type="ARBA" id="ARBA00022679"/>
    </source>
</evidence>
<dbReference type="InterPro" id="IPR017441">
    <property type="entry name" value="Protein_kinase_ATP_BS"/>
</dbReference>
<keyword evidence="3 7" id="KW-0418">Kinase</keyword>
<keyword evidence="7" id="KW-0723">Serine/threonine-protein kinase</keyword>
<dbReference type="PROSITE" id="PS00108">
    <property type="entry name" value="PROTEIN_KINASE_ST"/>
    <property type="match status" value="1"/>
</dbReference>
<dbReference type="Gene3D" id="3.30.200.20">
    <property type="entry name" value="Phosphorylase Kinase, domain 1"/>
    <property type="match status" value="1"/>
</dbReference>
<evidence type="ECO:0000259" key="6">
    <source>
        <dbReference type="PROSITE" id="PS50011"/>
    </source>
</evidence>
<proteinExistence type="predicted"/>
<dbReference type="PANTHER" id="PTHR43289">
    <property type="entry name" value="MITOGEN-ACTIVATED PROTEIN KINASE KINASE KINASE 20-RELATED"/>
    <property type="match status" value="1"/>
</dbReference>
<dbReference type="EMBL" id="CP020472">
    <property type="protein sequence ID" value="ARD22755.1"/>
    <property type="molecule type" value="Genomic_DNA"/>
</dbReference>
<accession>A0ABM6JMU1</accession>
<name>A0ABM6JMU1_9GAMM</name>
<keyword evidence="4 5" id="KW-0067">ATP-binding</keyword>
<evidence type="ECO:0000256" key="2">
    <source>
        <dbReference type="ARBA" id="ARBA00022741"/>
    </source>
</evidence>
<sequence>MDKSQTPEHMVDDKTLVAGINNGSNSKNNTNLIGKCFKKRYLIESKIGHGGMSDIYRAKDLYLESLNVAEPFVAIKVLLSQFTDIPEAQQVLIKESVQTQQLSHPNIIRVYDVDTDEGYHFMVMEWLDGESLDQVIKRSKPLGLNFKGSMKIIEQIGSALTYAHKQGIVHTDLKPSNIFLTRQGNIKVFDFGVAKSFQHEKDHYALEQVDQDSPLTGYTPAYASYEQLIGEEACAADDIYAFSCITYELLTSKHPYKRVAANEVDLAKASLSKPSHISLRLWPTLKKGLAIKKAQRADSIATIIEKFESKAWPLPTAIAAAVALIVVGVQVQHHHQLQLANLEQKVSMTDQVQNETQSYEYIPASALLERLAEIPEDKVLIRNGLLRKHQTEVLDIVEKRIASVPKSSNGLYQDYGRISLIIEATERYYPDSIRLLKMKNQAERSKQSVIDALSERLALLLSQSRYDETGGNNIKAIVEDLAFIEPKFTYMPSEEDFTLYATAFDVALKTHDVTQIKALITTGEVIFSQQAEAQPLLTYGAEMKVAVEQLTAYNNAVQSGKNAQYPYQDAEVYYRNTFEELTVRLDAIDNPKDLRAFDDEVRVLAETVPEDFEPLLTLDKRLAGSYLRQANIYLEKQYLKTARELFARGNEMYERLNGVERL</sequence>
<reference evidence="7 8" key="1">
    <citation type="submission" date="2017-03" db="EMBL/GenBank/DDBJ databases">
        <title>Genome sequencing of Shewanella japonica KCTC 22435.</title>
        <authorList>
            <person name="Kim K.M."/>
        </authorList>
    </citation>
    <scope>NUCLEOTIDE SEQUENCE [LARGE SCALE GENOMIC DNA]</scope>
    <source>
        <strain evidence="7 8">KCTC 22435</strain>
    </source>
</reference>
<gene>
    <name evidence="7" type="ORF">SJ2017_2465</name>
</gene>
<keyword evidence="1" id="KW-0808">Transferase</keyword>
<dbReference type="RefSeq" id="WP_080915976.1">
    <property type="nucleotide sequence ID" value="NZ_CP020472.1"/>
</dbReference>
<dbReference type="Gene3D" id="1.10.510.10">
    <property type="entry name" value="Transferase(Phosphotransferase) domain 1"/>
    <property type="match status" value="1"/>
</dbReference>
<dbReference type="InterPro" id="IPR011009">
    <property type="entry name" value="Kinase-like_dom_sf"/>
</dbReference>
<dbReference type="Pfam" id="PF00069">
    <property type="entry name" value="Pkinase"/>
    <property type="match status" value="1"/>
</dbReference>
<dbReference type="PROSITE" id="PS50011">
    <property type="entry name" value="PROTEIN_KINASE_DOM"/>
    <property type="match status" value="1"/>
</dbReference>
<dbReference type="GO" id="GO:0004674">
    <property type="term" value="F:protein serine/threonine kinase activity"/>
    <property type="evidence" value="ECO:0007669"/>
    <property type="project" value="UniProtKB-KW"/>
</dbReference>
<feature type="binding site" evidence="5">
    <location>
        <position position="76"/>
    </location>
    <ligand>
        <name>ATP</name>
        <dbReference type="ChEBI" id="CHEBI:30616"/>
    </ligand>
</feature>
<dbReference type="SUPFAM" id="SSF56112">
    <property type="entry name" value="Protein kinase-like (PK-like)"/>
    <property type="match status" value="1"/>
</dbReference>
<dbReference type="InterPro" id="IPR008271">
    <property type="entry name" value="Ser/Thr_kinase_AS"/>
</dbReference>
<feature type="domain" description="Protein kinase" evidence="6">
    <location>
        <begin position="41"/>
        <end position="308"/>
    </location>
</feature>
<evidence type="ECO:0000256" key="5">
    <source>
        <dbReference type="PROSITE-ProRule" id="PRU10141"/>
    </source>
</evidence>
<keyword evidence="8" id="KW-1185">Reference proteome</keyword>
<protein>
    <submittedName>
        <fullName evidence="7">Serine/threonine protein kinase</fullName>
    </submittedName>
</protein>
<keyword evidence="2 5" id="KW-0547">Nucleotide-binding</keyword>
<dbReference type="Proteomes" id="UP000191820">
    <property type="component" value="Chromosome"/>
</dbReference>
<evidence type="ECO:0000256" key="4">
    <source>
        <dbReference type="ARBA" id="ARBA00022840"/>
    </source>
</evidence>